<dbReference type="EMBL" id="GBXM01022809">
    <property type="protein sequence ID" value="JAH85768.1"/>
    <property type="molecule type" value="Transcribed_RNA"/>
</dbReference>
<protein>
    <submittedName>
        <fullName evidence="1">Uncharacterized protein</fullName>
    </submittedName>
</protein>
<accession>A0A0E9W8I1</accession>
<organism evidence="1">
    <name type="scientific">Anguilla anguilla</name>
    <name type="common">European freshwater eel</name>
    <name type="synonym">Muraena anguilla</name>
    <dbReference type="NCBI Taxonomy" id="7936"/>
    <lineage>
        <taxon>Eukaryota</taxon>
        <taxon>Metazoa</taxon>
        <taxon>Chordata</taxon>
        <taxon>Craniata</taxon>
        <taxon>Vertebrata</taxon>
        <taxon>Euteleostomi</taxon>
        <taxon>Actinopterygii</taxon>
        <taxon>Neopterygii</taxon>
        <taxon>Teleostei</taxon>
        <taxon>Anguilliformes</taxon>
        <taxon>Anguillidae</taxon>
        <taxon>Anguilla</taxon>
    </lineage>
</organism>
<reference evidence="1" key="2">
    <citation type="journal article" date="2015" name="Fish Shellfish Immunol.">
        <title>Early steps in the European eel (Anguilla anguilla)-Vibrio vulnificus interaction in the gills: Role of the RtxA13 toxin.</title>
        <authorList>
            <person name="Callol A."/>
            <person name="Pajuelo D."/>
            <person name="Ebbesson L."/>
            <person name="Teles M."/>
            <person name="MacKenzie S."/>
            <person name="Amaro C."/>
        </authorList>
    </citation>
    <scope>NUCLEOTIDE SEQUENCE</scope>
</reference>
<reference evidence="1" key="1">
    <citation type="submission" date="2014-11" db="EMBL/GenBank/DDBJ databases">
        <authorList>
            <person name="Amaro Gonzalez C."/>
        </authorList>
    </citation>
    <scope>NUCLEOTIDE SEQUENCE</scope>
</reference>
<proteinExistence type="predicted"/>
<evidence type="ECO:0000313" key="1">
    <source>
        <dbReference type="EMBL" id="JAH85768.1"/>
    </source>
</evidence>
<name>A0A0E9W8I1_ANGAN</name>
<dbReference type="AlphaFoldDB" id="A0A0E9W8I1"/>
<sequence length="33" mass="3980">MGMHTLPRKEKKRLRFILISALIVILKQFELQK</sequence>